<dbReference type="PRINTS" id="PR00237">
    <property type="entry name" value="GPCRRHODOPSN"/>
</dbReference>
<accession>A0AAD9JRQ8</accession>
<keyword evidence="2 5" id="KW-0812">Transmembrane</keyword>
<evidence type="ECO:0000313" key="8">
    <source>
        <dbReference type="Proteomes" id="UP001208570"/>
    </source>
</evidence>
<keyword evidence="8" id="KW-1185">Reference proteome</keyword>
<keyword evidence="4 5" id="KW-0472">Membrane</keyword>
<dbReference type="EMBL" id="JAODUP010000174">
    <property type="protein sequence ID" value="KAK2158224.1"/>
    <property type="molecule type" value="Genomic_DNA"/>
</dbReference>
<feature type="transmembrane region" description="Helical" evidence="5">
    <location>
        <begin position="141"/>
        <end position="160"/>
    </location>
</feature>
<feature type="transmembrane region" description="Helical" evidence="5">
    <location>
        <begin position="65"/>
        <end position="87"/>
    </location>
</feature>
<proteinExistence type="predicted"/>
<dbReference type="PANTHER" id="PTHR46641:SF25">
    <property type="entry name" value="CNMAMIDE RECEPTOR-RELATED"/>
    <property type="match status" value="1"/>
</dbReference>
<dbReference type="Proteomes" id="UP001208570">
    <property type="component" value="Unassembled WGS sequence"/>
</dbReference>
<feature type="transmembrane region" description="Helical" evidence="5">
    <location>
        <begin position="180"/>
        <end position="201"/>
    </location>
</feature>
<dbReference type="Gene3D" id="1.20.1070.10">
    <property type="entry name" value="Rhodopsin 7-helix transmembrane proteins"/>
    <property type="match status" value="1"/>
</dbReference>
<dbReference type="CDD" id="cd14978">
    <property type="entry name" value="7tmA_FMRFamide_R-like"/>
    <property type="match status" value="1"/>
</dbReference>
<feature type="domain" description="G-protein coupled receptors family 1 profile" evidence="6">
    <location>
        <begin position="79"/>
        <end position="337"/>
    </location>
</feature>
<evidence type="ECO:0000259" key="6">
    <source>
        <dbReference type="PROSITE" id="PS50262"/>
    </source>
</evidence>
<name>A0AAD9JRQ8_9ANNE</name>
<dbReference type="InterPro" id="IPR017452">
    <property type="entry name" value="GPCR_Rhodpsn_7TM"/>
</dbReference>
<dbReference type="GO" id="GO:0004930">
    <property type="term" value="F:G protein-coupled receptor activity"/>
    <property type="evidence" value="ECO:0007669"/>
    <property type="project" value="InterPro"/>
</dbReference>
<dbReference type="InterPro" id="IPR000276">
    <property type="entry name" value="GPCR_Rhodpsn"/>
</dbReference>
<feature type="transmembrane region" description="Helical" evidence="5">
    <location>
        <begin position="224"/>
        <end position="254"/>
    </location>
</feature>
<gene>
    <name evidence="7" type="ORF">LSH36_174g02031</name>
</gene>
<feature type="transmembrane region" description="Helical" evidence="5">
    <location>
        <begin position="275"/>
        <end position="297"/>
    </location>
</feature>
<feature type="transmembrane region" description="Helical" evidence="5">
    <location>
        <begin position="99"/>
        <end position="121"/>
    </location>
</feature>
<dbReference type="AlphaFoldDB" id="A0AAD9JRQ8"/>
<evidence type="ECO:0000256" key="3">
    <source>
        <dbReference type="ARBA" id="ARBA00022989"/>
    </source>
</evidence>
<evidence type="ECO:0000256" key="5">
    <source>
        <dbReference type="SAM" id="Phobius"/>
    </source>
</evidence>
<comment type="caution">
    <text evidence="7">The sequence shown here is derived from an EMBL/GenBank/DDBJ whole genome shotgun (WGS) entry which is preliminary data.</text>
</comment>
<evidence type="ECO:0000256" key="4">
    <source>
        <dbReference type="ARBA" id="ARBA00023136"/>
    </source>
</evidence>
<dbReference type="GO" id="GO:0016020">
    <property type="term" value="C:membrane"/>
    <property type="evidence" value="ECO:0007669"/>
    <property type="project" value="UniProtKB-SubCell"/>
</dbReference>
<keyword evidence="3 5" id="KW-1133">Transmembrane helix</keyword>
<evidence type="ECO:0000313" key="7">
    <source>
        <dbReference type="EMBL" id="KAK2158224.1"/>
    </source>
</evidence>
<dbReference type="PANTHER" id="PTHR46641">
    <property type="entry name" value="FMRFAMIDE RECEPTOR-RELATED"/>
    <property type="match status" value="1"/>
</dbReference>
<protein>
    <recommendedName>
        <fullName evidence="6">G-protein coupled receptors family 1 profile domain-containing protein</fullName>
    </recommendedName>
</protein>
<reference evidence="7" key="1">
    <citation type="journal article" date="2023" name="Mol. Biol. Evol.">
        <title>Third-Generation Sequencing Reveals the Adaptive Role of the Epigenome in Three Deep-Sea Polychaetes.</title>
        <authorList>
            <person name="Perez M."/>
            <person name="Aroh O."/>
            <person name="Sun Y."/>
            <person name="Lan Y."/>
            <person name="Juniper S.K."/>
            <person name="Young C.R."/>
            <person name="Angers B."/>
            <person name="Qian P.Y."/>
        </authorList>
    </citation>
    <scope>NUCLEOTIDE SEQUENCE</scope>
    <source>
        <strain evidence="7">P08H-3</strain>
    </source>
</reference>
<comment type="subcellular location">
    <subcellularLocation>
        <location evidence="1">Membrane</location>
    </subcellularLocation>
</comment>
<evidence type="ECO:0000256" key="1">
    <source>
        <dbReference type="ARBA" id="ARBA00004370"/>
    </source>
</evidence>
<dbReference type="Pfam" id="PF00001">
    <property type="entry name" value="7tm_1"/>
    <property type="match status" value="1"/>
</dbReference>
<dbReference type="InterPro" id="IPR052954">
    <property type="entry name" value="GPCR-Ligand_Int"/>
</dbReference>
<evidence type="ECO:0000256" key="2">
    <source>
        <dbReference type="ARBA" id="ARBA00022692"/>
    </source>
</evidence>
<dbReference type="PROSITE" id="PS50262">
    <property type="entry name" value="G_PROTEIN_RECEP_F1_2"/>
    <property type="match status" value="1"/>
</dbReference>
<feature type="transmembrane region" description="Helical" evidence="5">
    <location>
        <begin position="317"/>
        <end position="339"/>
    </location>
</feature>
<sequence>MQCSDAPLFTICILKCAHYLTAFHQSMYTINIDHFNMANASNTTESIFREDPSIYQEYILANNMWLYGSGVIIIFGTIGNLLSGLVMMRKSLQRHTTSFYLTVLAVVDTAVLYTGLLRYWIRALRGLDIRSLSVASCKIHIFFVYFLMQFEAWILVWVAVERLAAIFVPHHAKEMFTKKFASIQLALTGTTLMALNAHFFWTKTIVKTYCYTSDDKYSYFVNVIWSWIDFVIASLAPFVLMLSINVAIIARLLYLRKLRNLNARADANTRINTMTTILITVNFMFFVTTAPITIYIGTQKHWNDQVKTYRDLAKLHLAWASINMAAYTNFAINFILYCLSGPSFRRELARMLHIERWFRKIQPTDRSTGSTALGTIRTN</sequence>
<dbReference type="SUPFAM" id="SSF81321">
    <property type="entry name" value="Family A G protein-coupled receptor-like"/>
    <property type="match status" value="1"/>
</dbReference>
<organism evidence="7 8">
    <name type="scientific">Paralvinella palmiformis</name>
    <dbReference type="NCBI Taxonomy" id="53620"/>
    <lineage>
        <taxon>Eukaryota</taxon>
        <taxon>Metazoa</taxon>
        <taxon>Spiralia</taxon>
        <taxon>Lophotrochozoa</taxon>
        <taxon>Annelida</taxon>
        <taxon>Polychaeta</taxon>
        <taxon>Sedentaria</taxon>
        <taxon>Canalipalpata</taxon>
        <taxon>Terebellida</taxon>
        <taxon>Terebelliformia</taxon>
        <taxon>Alvinellidae</taxon>
        <taxon>Paralvinella</taxon>
    </lineage>
</organism>